<feature type="compositionally biased region" description="Basic residues" evidence="8">
    <location>
        <begin position="937"/>
        <end position="949"/>
    </location>
</feature>
<dbReference type="InterPro" id="IPR034605">
    <property type="entry name" value="PGC-1"/>
</dbReference>
<comment type="subcellular location">
    <subcellularLocation>
        <location evidence="1">Nucleus</location>
    </subcellularLocation>
</comment>
<feature type="compositionally biased region" description="Basic and acidic residues" evidence="8">
    <location>
        <begin position="836"/>
        <end position="849"/>
    </location>
</feature>
<name>A0A1Q5UHZ2_9EURO</name>
<keyword evidence="2" id="KW-0597">Phosphoprotein</keyword>
<dbReference type="STRING" id="1316194.A0A1Q5UHZ2"/>
<feature type="compositionally biased region" description="Basic and acidic residues" evidence="8">
    <location>
        <begin position="920"/>
        <end position="936"/>
    </location>
</feature>
<comment type="caution">
    <text evidence="10">The sequence shown here is derived from an EMBL/GenBank/DDBJ whole genome shotgun (WGS) entry which is preliminary data.</text>
</comment>
<feature type="compositionally biased region" description="Basic residues" evidence="8">
    <location>
        <begin position="872"/>
        <end position="883"/>
    </location>
</feature>
<feature type="compositionally biased region" description="Polar residues" evidence="8">
    <location>
        <begin position="1222"/>
        <end position="1231"/>
    </location>
</feature>
<feature type="compositionally biased region" description="Basic residues" evidence="8">
    <location>
        <begin position="772"/>
        <end position="786"/>
    </location>
</feature>
<feature type="region of interest" description="Disordered" evidence="8">
    <location>
        <begin position="722"/>
        <end position="988"/>
    </location>
</feature>
<feature type="compositionally biased region" description="Polar residues" evidence="8">
    <location>
        <begin position="1323"/>
        <end position="1332"/>
    </location>
</feature>
<feature type="region of interest" description="Disordered" evidence="8">
    <location>
        <begin position="587"/>
        <end position="676"/>
    </location>
</feature>
<sequence length="1390" mass="152310">MLATQASDGDLRVWSVAKPPGKESPRVIRVLKRSDSTSSDPKWMAWSKNGRIVQYLDGETWSWDVRTKHVTYEPIPTIQGVRGIASYGPTATLFTLGPQDTVQQYDLESPAMVANVQHLAVASRSTASEGSRSRTMSPRRLQDPPDIREKGAGRRTPFDTNGVESAKQARADLISPASSRSRTESVSSKASSGKYKMDRPFSPPSRSAQSGTSFSMSGQDTPQPSASYAYASSISMSSAKSSRAGSRLRNEVHLSPAERNIVDLFPFTRARLNDVPYRQTPPLDETHLTPDDLRQQMLSVVFGWDGDIQDLLRDELSRHKEGSQSAILLTRWLNDNDSDQMAAMLGPGQVTIADWMILALSQMSGQTQANKVGQAFVQKLLEIGDIHTAASILLGIGDCNDAIEVYVSRNHFMEAILMTCLLMPTDWQRQSYLVRRWGEYVVSHSQQQLAIRCFMCTGAEPTEPWTSPAAQQAASFAEMIRGKSPLASPEPTQPLGPSLIPPPNRPKSGSAQRPAGKTPALKLITSFDHQPNQRYRFPGLKSDDRTPTNAPGVTPIAESAVPDSAMSPGGFGSYKLNNIQSLSQAMTSRTNTPAFNRRRLPSIGETPVDVHPPAFSRNHSYNTSNYGSTSENDDTSGHEHSQDERPSDGGLLTLSSARYNPSSESNSMKPSPQTAVQAPDHFASLKGLPSPAPGFIDALREHSDIRNGSRDRKPNGLQLDLVQAEEAPLDSQGLLPSGKSTTSTLNSYTSAKSPSVRSIDQYISSLDEANYHARKQNGRRTPGRGRRNTDDTSSQQGSRVHQSREVSQETRGRNERRYIQPAKRSPSSPVPMSPEELARYHTGDSEKPRESRKKGSSRARSGSKMRKDGSRSRQRSSSRHKANRFQDASSRGRSVDRTGSAARSPSSPLPMSLPAQGVLRADDAEDPLRLVSGDRRLRSRHRSASRRRVERGASSKRDESPETRHMPSYSVPEVRQAPEPEIPAQSGGHEQLSAKVFGQEDLFLNGNTYKPEPVSDDAQELVSPTTPFVSLAEKKRRELAAAELEARRLSLARNPSAPNIPFPGELYNARSPVDSPPQVSGSFFPRAPSRNKIPPSKNSPEYQSGSDSSSSRSGVPLGLPATPRAMRHPKYGANGHEVERPPSVPTIPTDYSNGILLSDARYSGYQNEAERIPRSMSVPVAEAQANNASVPSDIPMHPRFNPHLPRSRSSSRSRNMGHRRTSSGGYVSGTSPHVTISIEETIENAIQRRPSGVQVEMIPPPPPPPILPELQHLNTPPPPPPIPLSTDPTSPRESSATIDIAIDHVNMGRLLPRAMTAAPALSGPNTHQNASRRMSFEHRRNRSSNESFANKLRSLTRMRSNSRSVEPWGNTEAEWPYNDVPLSHGQSNGF</sequence>
<feature type="compositionally biased region" description="Polar residues" evidence="8">
    <location>
        <begin position="653"/>
        <end position="676"/>
    </location>
</feature>
<dbReference type="EMBL" id="MNBE01000251">
    <property type="protein sequence ID" value="OKP12082.1"/>
    <property type="molecule type" value="Genomic_DNA"/>
</dbReference>
<feature type="compositionally biased region" description="Low complexity" evidence="8">
    <location>
        <begin position="175"/>
        <end position="192"/>
    </location>
</feature>
<dbReference type="GO" id="GO:0003712">
    <property type="term" value="F:transcription coregulator activity"/>
    <property type="evidence" value="ECO:0007669"/>
    <property type="project" value="InterPro"/>
</dbReference>
<feature type="compositionally biased region" description="Low complexity" evidence="8">
    <location>
        <begin position="1099"/>
        <end position="1113"/>
    </location>
</feature>
<organism evidence="10 11">
    <name type="scientific">Penicillium subrubescens</name>
    <dbReference type="NCBI Taxonomy" id="1316194"/>
    <lineage>
        <taxon>Eukaryota</taxon>
        <taxon>Fungi</taxon>
        <taxon>Dikarya</taxon>
        <taxon>Ascomycota</taxon>
        <taxon>Pezizomycotina</taxon>
        <taxon>Eurotiomycetes</taxon>
        <taxon>Eurotiomycetidae</taxon>
        <taxon>Eurotiales</taxon>
        <taxon>Aspergillaceae</taxon>
        <taxon>Penicillium</taxon>
    </lineage>
</organism>
<gene>
    <name evidence="10" type="ORF">PENSUB_2440</name>
</gene>
<dbReference type="GO" id="GO:0003723">
    <property type="term" value="F:RNA binding"/>
    <property type="evidence" value="ECO:0007669"/>
    <property type="project" value="UniProtKB-KW"/>
</dbReference>
<feature type="compositionally biased region" description="Polar residues" evidence="8">
    <location>
        <begin position="617"/>
        <end position="630"/>
    </location>
</feature>
<evidence type="ECO:0000256" key="6">
    <source>
        <dbReference type="ARBA" id="ARBA00023242"/>
    </source>
</evidence>
<feature type="compositionally biased region" description="Polar residues" evidence="8">
    <location>
        <begin position="123"/>
        <end position="136"/>
    </location>
</feature>
<dbReference type="Pfam" id="PF23774">
    <property type="entry name" value="TPR_GEMI5"/>
    <property type="match status" value="1"/>
</dbReference>
<feature type="compositionally biased region" description="Basic and acidic residues" evidence="8">
    <location>
        <begin position="802"/>
        <end position="818"/>
    </location>
</feature>
<protein>
    <recommendedName>
        <fullName evidence="9">Gem-associated protein 5 TPR domain-containing protein</fullName>
    </recommendedName>
</protein>
<evidence type="ECO:0000313" key="11">
    <source>
        <dbReference type="Proteomes" id="UP000186955"/>
    </source>
</evidence>
<dbReference type="InterPro" id="IPR001680">
    <property type="entry name" value="WD40_rpt"/>
</dbReference>
<evidence type="ECO:0000313" key="10">
    <source>
        <dbReference type="EMBL" id="OKP12082.1"/>
    </source>
</evidence>
<evidence type="ECO:0000256" key="1">
    <source>
        <dbReference type="ARBA" id="ARBA00004123"/>
    </source>
</evidence>
<keyword evidence="7" id="KW-0853">WD repeat</keyword>
<feature type="compositionally biased region" description="Basic and acidic residues" evidence="8">
    <location>
        <begin position="950"/>
        <end position="965"/>
    </location>
</feature>
<feature type="compositionally biased region" description="Basic and acidic residues" evidence="8">
    <location>
        <begin position="140"/>
        <end position="152"/>
    </location>
</feature>
<dbReference type="GO" id="GO:0005634">
    <property type="term" value="C:nucleus"/>
    <property type="evidence" value="ECO:0007669"/>
    <property type="project" value="UniProtKB-SubCell"/>
</dbReference>
<dbReference type="GO" id="GO:0045944">
    <property type="term" value="P:positive regulation of transcription by RNA polymerase II"/>
    <property type="evidence" value="ECO:0007669"/>
    <property type="project" value="TreeGrafter"/>
</dbReference>
<feature type="compositionally biased region" description="Low complexity" evidence="8">
    <location>
        <begin position="904"/>
        <end position="914"/>
    </location>
</feature>
<keyword evidence="5" id="KW-0804">Transcription</keyword>
<dbReference type="PROSITE" id="PS50082">
    <property type="entry name" value="WD_REPEATS_2"/>
    <property type="match status" value="1"/>
</dbReference>
<evidence type="ECO:0000256" key="5">
    <source>
        <dbReference type="ARBA" id="ARBA00023163"/>
    </source>
</evidence>
<feature type="domain" description="Gem-associated protein 5 TPR" evidence="9">
    <location>
        <begin position="301"/>
        <end position="458"/>
    </location>
</feature>
<dbReference type="InterPro" id="IPR011044">
    <property type="entry name" value="Quino_amine_DH_bsu"/>
</dbReference>
<feature type="compositionally biased region" description="Basic residues" evidence="8">
    <location>
        <begin position="850"/>
        <end position="864"/>
    </location>
</feature>
<feature type="region of interest" description="Disordered" evidence="8">
    <location>
        <begin position="1274"/>
        <end position="1293"/>
    </location>
</feature>
<dbReference type="Proteomes" id="UP000186955">
    <property type="component" value="Unassembled WGS sequence"/>
</dbReference>
<feature type="region of interest" description="Disordered" evidence="8">
    <location>
        <begin position="484"/>
        <end position="562"/>
    </location>
</feature>
<evidence type="ECO:0000256" key="7">
    <source>
        <dbReference type="PROSITE-ProRule" id="PRU00221"/>
    </source>
</evidence>
<evidence type="ECO:0000256" key="8">
    <source>
        <dbReference type="SAM" id="MobiDB-lite"/>
    </source>
</evidence>
<feature type="region of interest" description="Disordered" evidence="8">
    <location>
        <begin position="1048"/>
        <end position="1145"/>
    </location>
</feature>
<evidence type="ECO:0000256" key="3">
    <source>
        <dbReference type="ARBA" id="ARBA00022884"/>
    </source>
</evidence>
<proteinExistence type="predicted"/>
<dbReference type="PANTHER" id="PTHR15528:SF11">
    <property type="entry name" value="FI18188P1"/>
    <property type="match status" value="1"/>
</dbReference>
<keyword evidence="11" id="KW-1185">Reference proteome</keyword>
<feature type="region of interest" description="Disordered" evidence="8">
    <location>
        <begin position="1189"/>
        <end position="1231"/>
    </location>
</feature>
<reference evidence="10 11" key="1">
    <citation type="submission" date="2016-10" db="EMBL/GenBank/DDBJ databases">
        <title>Genome sequence of the ascomycete fungus Penicillium subrubescens.</title>
        <authorList>
            <person name="De Vries R.P."/>
            <person name="Peng M."/>
            <person name="Dilokpimol A."/>
            <person name="Hilden K."/>
            <person name="Makela M.R."/>
            <person name="Grigoriev I."/>
            <person name="Riley R."/>
            <person name="Granchi Z."/>
        </authorList>
    </citation>
    <scope>NUCLEOTIDE SEQUENCE [LARGE SCALE GENOMIC DNA]</scope>
    <source>
        <strain evidence="10 11">CBS 132785</strain>
    </source>
</reference>
<evidence type="ECO:0000259" key="9">
    <source>
        <dbReference type="Pfam" id="PF23774"/>
    </source>
</evidence>
<dbReference type="SUPFAM" id="SSF50969">
    <property type="entry name" value="YVTN repeat-like/Quinoprotein amine dehydrogenase"/>
    <property type="match status" value="1"/>
</dbReference>
<feature type="compositionally biased region" description="Basic residues" evidence="8">
    <location>
        <begin position="1205"/>
        <end position="1221"/>
    </location>
</feature>
<feature type="compositionally biased region" description="Polar residues" evidence="8">
    <location>
        <begin position="738"/>
        <end position="764"/>
    </location>
</feature>
<dbReference type="InterPro" id="IPR056421">
    <property type="entry name" value="TPR_GEMI5"/>
</dbReference>
<evidence type="ECO:0000256" key="2">
    <source>
        <dbReference type="ARBA" id="ARBA00022553"/>
    </source>
</evidence>
<keyword evidence="4" id="KW-0805">Transcription regulation</keyword>
<feature type="region of interest" description="Disordered" evidence="8">
    <location>
        <begin position="122"/>
        <end position="229"/>
    </location>
</feature>
<keyword evidence="3" id="KW-0694">RNA-binding</keyword>
<evidence type="ECO:0000256" key="4">
    <source>
        <dbReference type="ARBA" id="ARBA00023015"/>
    </source>
</evidence>
<feature type="compositionally biased region" description="Basic and acidic residues" evidence="8">
    <location>
        <begin position="635"/>
        <end position="647"/>
    </location>
</feature>
<feature type="compositionally biased region" description="Polar residues" evidence="8">
    <location>
        <begin position="204"/>
        <end position="224"/>
    </location>
</feature>
<keyword evidence="6" id="KW-0539">Nucleus</keyword>
<accession>A0A1Q5UHZ2</accession>
<feature type="repeat" description="WD" evidence="7">
    <location>
        <begin position="1"/>
        <end position="16"/>
    </location>
</feature>
<dbReference type="PANTHER" id="PTHR15528">
    <property type="entry name" value="PEROXISOME PROLIFERATOR ACTIVATED RECEPTOR GAMMA COACTIVATOR 1 PGC-1 -RELATED"/>
    <property type="match status" value="1"/>
</dbReference>
<feature type="compositionally biased region" description="Pro residues" evidence="8">
    <location>
        <begin position="491"/>
        <end position="505"/>
    </location>
</feature>
<feature type="region of interest" description="Disordered" evidence="8">
    <location>
        <begin position="1319"/>
        <end position="1390"/>
    </location>
</feature>